<feature type="domain" description="PNPLA" evidence="5">
    <location>
        <begin position="16"/>
        <end position="215"/>
    </location>
</feature>
<organism evidence="6 7">
    <name type="scientific">Plastoroseomonas hellenica</name>
    <dbReference type="NCBI Taxonomy" id="2687306"/>
    <lineage>
        <taxon>Bacteria</taxon>
        <taxon>Pseudomonadati</taxon>
        <taxon>Pseudomonadota</taxon>
        <taxon>Alphaproteobacteria</taxon>
        <taxon>Acetobacterales</taxon>
        <taxon>Acetobacteraceae</taxon>
        <taxon>Plastoroseomonas</taxon>
    </lineage>
</organism>
<proteinExistence type="predicted"/>
<feature type="active site" description="Proton acceptor" evidence="4">
    <location>
        <position position="202"/>
    </location>
</feature>
<reference evidence="7" key="1">
    <citation type="journal article" date="2021" name="Syst. Appl. Microbiol.">
        <title>Roseomonas hellenica sp. nov., isolated from roots of wild-growing Alkanna tinctoria.</title>
        <authorList>
            <person name="Rat A."/>
            <person name="Naranjo H.D."/>
            <person name="Lebbe L."/>
            <person name="Cnockaert M."/>
            <person name="Krigas N."/>
            <person name="Grigoriadou K."/>
            <person name="Maloupa E."/>
            <person name="Willems A."/>
        </authorList>
    </citation>
    <scope>NUCLEOTIDE SEQUENCE [LARGE SCALE GENOMIC DNA]</scope>
    <source>
        <strain evidence="7">LMG 31523</strain>
    </source>
</reference>
<evidence type="ECO:0000256" key="1">
    <source>
        <dbReference type="ARBA" id="ARBA00022801"/>
    </source>
</evidence>
<dbReference type="Proteomes" id="UP001196870">
    <property type="component" value="Unassembled WGS sequence"/>
</dbReference>
<gene>
    <name evidence="6" type="ORF">GXW71_00720</name>
</gene>
<evidence type="ECO:0000256" key="2">
    <source>
        <dbReference type="ARBA" id="ARBA00022963"/>
    </source>
</evidence>
<feature type="active site" description="Nucleophile" evidence="4">
    <location>
        <position position="50"/>
    </location>
</feature>
<dbReference type="RefSeq" id="WP_211850352.1">
    <property type="nucleotide sequence ID" value="NZ_JAAGBB010000001.1"/>
</dbReference>
<dbReference type="Gene3D" id="3.40.1090.10">
    <property type="entry name" value="Cytosolic phospholipase A2 catalytic domain"/>
    <property type="match status" value="2"/>
</dbReference>
<dbReference type="PROSITE" id="PS51635">
    <property type="entry name" value="PNPLA"/>
    <property type="match status" value="1"/>
</dbReference>
<evidence type="ECO:0000256" key="4">
    <source>
        <dbReference type="PROSITE-ProRule" id="PRU01161"/>
    </source>
</evidence>
<dbReference type="SUPFAM" id="SSF52151">
    <property type="entry name" value="FabD/lysophospholipase-like"/>
    <property type="match status" value="1"/>
</dbReference>
<protein>
    <submittedName>
        <fullName evidence="6">Patatin-like phospholipase family protein</fullName>
    </submittedName>
</protein>
<evidence type="ECO:0000256" key="3">
    <source>
        <dbReference type="ARBA" id="ARBA00023098"/>
    </source>
</evidence>
<dbReference type="Pfam" id="PF01734">
    <property type="entry name" value="Patatin"/>
    <property type="match status" value="1"/>
</dbReference>
<dbReference type="InterPro" id="IPR016035">
    <property type="entry name" value="Acyl_Trfase/lysoPLipase"/>
</dbReference>
<dbReference type="InterPro" id="IPR002641">
    <property type="entry name" value="PNPLA_dom"/>
</dbReference>
<name>A0ABS5ERD6_9PROT</name>
<comment type="caution">
    <text evidence="6">The sequence shown here is derived from an EMBL/GenBank/DDBJ whole genome shotgun (WGS) entry which is preliminary data.</text>
</comment>
<dbReference type="PANTHER" id="PTHR14226:SF78">
    <property type="entry name" value="SLR0060 PROTEIN"/>
    <property type="match status" value="1"/>
</dbReference>
<keyword evidence="1 4" id="KW-0378">Hydrolase</keyword>
<dbReference type="EMBL" id="JAAGBB010000001">
    <property type="protein sequence ID" value="MBR0662866.1"/>
    <property type="molecule type" value="Genomic_DNA"/>
</dbReference>
<feature type="short sequence motif" description="GXSXG" evidence="4">
    <location>
        <begin position="48"/>
        <end position="52"/>
    </location>
</feature>
<feature type="short sequence motif" description="DGA/G" evidence="4">
    <location>
        <begin position="202"/>
        <end position="204"/>
    </location>
</feature>
<keyword evidence="2 4" id="KW-0442">Lipid degradation</keyword>
<dbReference type="PANTHER" id="PTHR14226">
    <property type="entry name" value="NEUROPATHY TARGET ESTERASE/SWISS CHEESE D.MELANOGASTER"/>
    <property type="match status" value="1"/>
</dbReference>
<evidence type="ECO:0000313" key="7">
    <source>
        <dbReference type="Proteomes" id="UP001196870"/>
    </source>
</evidence>
<keyword evidence="7" id="KW-1185">Reference proteome</keyword>
<keyword evidence="3 4" id="KW-0443">Lipid metabolism</keyword>
<evidence type="ECO:0000313" key="6">
    <source>
        <dbReference type="EMBL" id="MBR0662866.1"/>
    </source>
</evidence>
<feature type="short sequence motif" description="GXGXXG" evidence="4">
    <location>
        <begin position="20"/>
        <end position="25"/>
    </location>
</feature>
<sequence length="345" mass="37530">MPDSNQAVQTRKRIKLALQGGGSHGAFTWGVLDRLLADDRIEIEAVVGTSAGAMNATVLTDGLGAGGPALARDMLRRFWNGAAALAARSPIQPTPFDRAAGHGGLEYSPAWHAADLLSRMFSPYELNPRNQNPLRDLIASVVDFPRLRAAVTPRLFVCATNVLNGRLKVFEHAEMTPEAVMASACLPMLFQAVEIDGEHYWDGGYCGNPPIFPLIYMGGAPDILIVQLNPINIPEVPRDARAILDRVNTLSFNSSLMREMRMIKFMTDLIDRGELDGSRHTRVNIHTISAEEELARSGASSKLNADAAFLKALYTLGVARADAFLAEHFDDLGARSTTDLAAKFF</sequence>
<evidence type="ECO:0000259" key="5">
    <source>
        <dbReference type="PROSITE" id="PS51635"/>
    </source>
</evidence>
<accession>A0ABS5ERD6</accession>
<dbReference type="InterPro" id="IPR050301">
    <property type="entry name" value="NTE"/>
</dbReference>